<protein>
    <submittedName>
        <fullName evidence="3">Proto-oncogene tyrosine-protein kinase ROS-like</fullName>
    </submittedName>
</protein>
<evidence type="ECO:0000259" key="1">
    <source>
        <dbReference type="PROSITE" id="PS50853"/>
    </source>
</evidence>
<keyword evidence="2" id="KW-1185">Reference proteome</keyword>
<dbReference type="CDD" id="cd00063">
    <property type="entry name" value="FN3"/>
    <property type="match status" value="1"/>
</dbReference>
<evidence type="ECO:0000313" key="2">
    <source>
        <dbReference type="Proteomes" id="UP000001554"/>
    </source>
</evidence>
<reference evidence="2" key="1">
    <citation type="journal article" date="2020" name="Nat. Ecol. Evol.">
        <title>Deeply conserved synteny resolves early events in vertebrate evolution.</title>
        <authorList>
            <person name="Simakov O."/>
            <person name="Marletaz F."/>
            <person name="Yue J.X."/>
            <person name="O'Connell B."/>
            <person name="Jenkins J."/>
            <person name="Brandt A."/>
            <person name="Calef R."/>
            <person name="Tung C.H."/>
            <person name="Huang T.K."/>
            <person name="Schmutz J."/>
            <person name="Satoh N."/>
            <person name="Yu J.K."/>
            <person name="Putnam N.H."/>
            <person name="Green R.E."/>
            <person name="Rokhsar D.S."/>
        </authorList>
    </citation>
    <scope>NUCLEOTIDE SEQUENCE [LARGE SCALE GENOMIC DNA]</scope>
    <source>
        <strain evidence="2">S238N-H82</strain>
    </source>
</reference>
<dbReference type="InterPro" id="IPR003961">
    <property type="entry name" value="FN3_dom"/>
</dbReference>
<name>A0A9J7LPF1_BRAFL</name>
<dbReference type="InterPro" id="IPR036116">
    <property type="entry name" value="FN3_sf"/>
</dbReference>
<dbReference type="OrthoDB" id="65481at2759"/>
<dbReference type="RefSeq" id="XP_035686711.1">
    <property type="nucleotide sequence ID" value="XM_035830818.1"/>
</dbReference>
<accession>A0A9J7LPF1</accession>
<organism evidence="2 3">
    <name type="scientific">Branchiostoma floridae</name>
    <name type="common">Florida lancelet</name>
    <name type="synonym">Amphioxus</name>
    <dbReference type="NCBI Taxonomy" id="7739"/>
    <lineage>
        <taxon>Eukaryota</taxon>
        <taxon>Metazoa</taxon>
        <taxon>Chordata</taxon>
        <taxon>Cephalochordata</taxon>
        <taxon>Leptocardii</taxon>
        <taxon>Amphioxiformes</taxon>
        <taxon>Branchiostomatidae</taxon>
        <taxon>Branchiostoma</taxon>
    </lineage>
</organism>
<dbReference type="PROSITE" id="PS50853">
    <property type="entry name" value="FN3"/>
    <property type="match status" value="1"/>
</dbReference>
<dbReference type="SMART" id="SM00060">
    <property type="entry name" value="FN3"/>
    <property type="match status" value="2"/>
</dbReference>
<sequence length="223" mass="24307">MGPRYGSRTQLLYSDPSCLTPVDYNRTAQLNSSALPSILPLSLTPAEQLPACSGISLATVTYTVHYVLLNESETAKDCGNGLVCANKTTQSLLTSVTGLRPYSHYLVQISAHNFYTRKEPVLGPSTTLQTAIGVPSPAVNVSTTPMLPDWVDVFWSKPLVLNGPLEGIMYRVQYQTDPADGSGVQEIRDNVVPTPTGYKASIGGLRPARNYTFKVQTLRYKHQ</sequence>
<dbReference type="Pfam" id="PF00041">
    <property type="entry name" value="fn3"/>
    <property type="match status" value="1"/>
</dbReference>
<gene>
    <name evidence="3" type="primary">LOC118422935</name>
</gene>
<feature type="domain" description="Fibronectin type-III" evidence="1">
    <location>
        <begin position="134"/>
        <end position="223"/>
    </location>
</feature>
<dbReference type="Proteomes" id="UP000001554">
    <property type="component" value="Chromosome 9"/>
</dbReference>
<dbReference type="Gene3D" id="2.60.40.10">
    <property type="entry name" value="Immunoglobulins"/>
    <property type="match status" value="1"/>
</dbReference>
<dbReference type="GeneID" id="118422935"/>
<dbReference type="AlphaFoldDB" id="A0A9J7LPF1"/>
<dbReference type="SUPFAM" id="SSF49265">
    <property type="entry name" value="Fibronectin type III"/>
    <property type="match status" value="1"/>
</dbReference>
<proteinExistence type="predicted"/>
<dbReference type="KEGG" id="bfo:118422935"/>
<evidence type="ECO:0000313" key="3">
    <source>
        <dbReference type="RefSeq" id="XP_035686711.1"/>
    </source>
</evidence>
<reference evidence="3" key="2">
    <citation type="submission" date="2025-08" db="UniProtKB">
        <authorList>
            <consortium name="RefSeq"/>
        </authorList>
    </citation>
    <scope>IDENTIFICATION</scope>
    <source>
        <strain evidence="3">S238N-H82</strain>
        <tissue evidence="3">Testes</tissue>
    </source>
</reference>
<dbReference type="InterPro" id="IPR013783">
    <property type="entry name" value="Ig-like_fold"/>
</dbReference>